<dbReference type="InterPro" id="IPR011527">
    <property type="entry name" value="ABC1_TM_dom"/>
</dbReference>
<dbReference type="EMBL" id="CP036274">
    <property type="protein sequence ID" value="QDU29831.1"/>
    <property type="molecule type" value="Genomic_DNA"/>
</dbReference>
<feature type="transmembrane region" description="Helical" evidence="9">
    <location>
        <begin position="37"/>
        <end position="55"/>
    </location>
</feature>
<evidence type="ECO:0000313" key="13">
    <source>
        <dbReference type="Proteomes" id="UP000315017"/>
    </source>
</evidence>
<evidence type="ECO:0000259" key="11">
    <source>
        <dbReference type="PROSITE" id="PS50929"/>
    </source>
</evidence>
<evidence type="ECO:0000256" key="8">
    <source>
        <dbReference type="ARBA" id="ARBA00023136"/>
    </source>
</evidence>
<dbReference type="PROSITE" id="PS50929">
    <property type="entry name" value="ABC_TM1F"/>
    <property type="match status" value="1"/>
</dbReference>
<evidence type="ECO:0000256" key="2">
    <source>
        <dbReference type="ARBA" id="ARBA00022448"/>
    </source>
</evidence>
<dbReference type="FunFam" id="3.40.50.300:FF:000299">
    <property type="entry name" value="ABC transporter ATP-binding protein/permease"/>
    <property type="match status" value="1"/>
</dbReference>
<evidence type="ECO:0000256" key="3">
    <source>
        <dbReference type="ARBA" id="ARBA00022475"/>
    </source>
</evidence>
<dbReference type="PANTHER" id="PTHR43394">
    <property type="entry name" value="ATP-DEPENDENT PERMEASE MDL1, MITOCHONDRIAL"/>
    <property type="match status" value="1"/>
</dbReference>
<dbReference type="InterPro" id="IPR003439">
    <property type="entry name" value="ABC_transporter-like_ATP-bd"/>
</dbReference>
<keyword evidence="2" id="KW-0813">Transport</keyword>
<dbReference type="GO" id="GO:0016887">
    <property type="term" value="F:ATP hydrolysis activity"/>
    <property type="evidence" value="ECO:0007669"/>
    <property type="project" value="InterPro"/>
</dbReference>
<keyword evidence="3" id="KW-1003">Cell membrane</keyword>
<keyword evidence="12" id="KW-0378">Hydrolase</keyword>
<feature type="domain" description="ABC transmembrane type-1" evidence="11">
    <location>
        <begin position="139"/>
        <end position="411"/>
    </location>
</feature>
<dbReference type="AlphaFoldDB" id="A0A517YHZ3"/>
<dbReference type="SUPFAM" id="SSF52540">
    <property type="entry name" value="P-loop containing nucleoside triphosphate hydrolases"/>
    <property type="match status" value="1"/>
</dbReference>
<dbReference type="Pfam" id="PF00664">
    <property type="entry name" value="ABC_membrane"/>
    <property type="match status" value="1"/>
</dbReference>
<organism evidence="12 13">
    <name type="scientific">Anatilimnocola aggregata</name>
    <dbReference type="NCBI Taxonomy" id="2528021"/>
    <lineage>
        <taxon>Bacteria</taxon>
        <taxon>Pseudomonadati</taxon>
        <taxon>Planctomycetota</taxon>
        <taxon>Planctomycetia</taxon>
        <taxon>Pirellulales</taxon>
        <taxon>Pirellulaceae</taxon>
        <taxon>Anatilimnocola</taxon>
    </lineage>
</organism>
<dbReference type="GO" id="GO:0005524">
    <property type="term" value="F:ATP binding"/>
    <property type="evidence" value="ECO:0007669"/>
    <property type="project" value="UniProtKB-KW"/>
</dbReference>
<evidence type="ECO:0000259" key="10">
    <source>
        <dbReference type="PROSITE" id="PS50893"/>
    </source>
</evidence>
<evidence type="ECO:0000313" key="12">
    <source>
        <dbReference type="EMBL" id="QDU29831.1"/>
    </source>
</evidence>
<keyword evidence="6 12" id="KW-0067">ATP-binding</keyword>
<dbReference type="InterPro" id="IPR003593">
    <property type="entry name" value="AAA+_ATPase"/>
</dbReference>
<evidence type="ECO:0000256" key="1">
    <source>
        <dbReference type="ARBA" id="ARBA00004651"/>
    </source>
</evidence>
<dbReference type="GO" id="GO:0005886">
    <property type="term" value="C:plasma membrane"/>
    <property type="evidence" value="ECO:0007669"/>
    <property type="project" value="UniProtKB-SubCell"/>
</dbReference>
<evidence type="ECO:0000256" key="6">
    <source>
        <dbReference type="ARBA" id="ARBA00022840"/>
    </source>
</evidence>
<dbReference type="CDD" id="cd18552">
    <property type="entry name" value="ABC_6TM_MsbA_like"/>
    <property type="match status" value="1"/>
</dbReference>
<keyword evidence="8 9" id="KW-0472">Membrane</keyword>
<dbReference type="PROSITE" id="PS50893">
    <property type="entry name" value="ABC_TRANSPORTER_2"/>
    <property type="match status" value="1"/>
</dbReference>
<dbReference type="KEGG" id="aagg:ETAA8_49460"/>
<dbReference type="PROSITE" id="PS00211">
    <property type="entry name" value="ABC_TRANSPORTER_1"/>
    <property type="match status" value="1"/>
</dbReference>
<feature type="transmembrane region" description="Helical" evidence="9">
    <location>
        <begin position="148"/>
        <end position="166"/>
    </location>
</feature>
<dbReference type="SUPFAM" id="SSF90123">
    <property type="entry name" value="ABC transporter transmembrane region"/>
    <property type="match status" value="1"/>
</dbReference>
<feature type="transmembrane region" description="Helical" evidence="9">
    <location>
        <begin position="243"/>
        <end position="272"/>
    </location>
</feature>
<keyword evidence="5" id="KW-0547">Nucleotide-binding</keyword>
<evidence type="ECO:0000256" key="7">
    <source>
        <dbReference type="ARBA" id="ARBA00022989"/>
    </source>
</evidence>
<dbReference type="Pfam" id="PF00005">
    <property type="entry name" value="ABC_tran"/>
    <property type="match status" value="1"/>
</dbReference>
<name>A0A517YHZ3_9BACT</name>
<dbReference type="Gene3D" id="3.40.50.300">
    <property type="entry name" value="P-loop containing nucleotide triphosphate hydrolases"/>
    <property type="match status" value="1"/>
</dbReference>
<accession>A0A517YHZ3</accession>
<keyword evidence="7 9" id="KW-1133">Transmembrane helix</keyword>
<evidence type="ECO:0000256" key="9">
    <source>
        <dbReference type="SAM" id="Phobius"/>
    </source>
</evidence>
<dbReference type="GO" id="GO:0015421">
    <property type="term" value="F:ABC-type oligopeptide transporter activity"/>
    <property type="evidence" value="ECO:0007669"/>
    <property type="project" value="TreeGrafter"/>
</dbReference>
<sequence length="686" mass="76142">MFPNKPEITITEGRSASTGSVMKNFLRVLHLTLRRRMVFALTMFCSLVVALLWGANLGLVKPIVDITFSGQSPHSWADAQVLEAAEEVAKLEKKVADAQVELPQLPAAEQGPRRLQLQRDEVALGSARLGLTQAEAYHPWIVRYLPDSSFWALALLVGILCLATVIKDGFLAVNIYLVENLAQVSVVELRSQMMRTVLNREIDAFGNTGTSGLLSRFTADMSHVSAALSAVIGRVLLEPFKMIACLIGAAFICWRLLILSLIVAPLAGYLAIKLAQSLKRANRRAMEELSQLYGRISETLSGIQAVKAFGMEHHERQRFHERNKQFFFKSMRIAVYNASARTSAELTGTIIISLAILSGAYLVLNQQTTILGIKIMDRPLSPGSLIAFYALLAGVSDPARKLADVFNYIQRGLAASDRIYEVLDSEPAIVDPKQPVRLTNTRPEVVFENVSFHYKPGQPVLKNITLRIPYGKTVAVVGPNGCGKSTLMSLLLRFYDPVEGSIKLDNVDLRNMRQHDLRERIGLVAQQAMLFDDTVIANIRYGTPYATDEQVIEAATKAHAHRFITEKLELGYDTIVGERGGKLSGGQRQRILLARAILRDPQILILDEATSQIDLESEQLIHRVLEQFTRGRTTLMITHRVASLALADEVIVIDSGRILDFGTHDQLLKRCELYSRLYQLGFKASA</sequence>
<gene>
    <name evidence="12" type="ORF">ETAA8_49460</name>
</gene>
<proteinExistence type="predicted"/>
<keyword evidence="4 9" id="KW-0812">Transmembrane</keyword>
<keyword evidence="13" id="KW-1185">Reference proteome</keyword>
<dbReference type="SMART" id="SM00382">
    <property type="entry name" value="AAA"/>
    <property type="match status" value="1"/>
</dbReference>
<dbReference type="InterPro" id="IPR039421">
    <property type="entry name" value="Type_1_exporter"/>
</dbReference>
<dbReference type="Gene3D" id="1.20.1560.10">
    <property type="entry name" value="ABC transporter type 1, transmembrane domain"/>
    <property type="match status" value="1"/>
</dbReference>
<dbReference type="EC" id="3.6.3.-" evidence="12"/>
<protein>
    <submittedName>
        <fullName evidence="12">Multidrug export ATP-binding/permease protein</fullName>
        <ecNumber evidence="12">3.6.3.-</ecNumber>
    </submittedName>
</protein>
<dbReference type="PANTHER" id="PTHR43394:SF1">
    <property type="entry name" value="ATP-BINDING CASSETTE SUB-FAMILY B MEMBER 10, MITOCHONDRIAL"/>
    <property type="match status" value="1"/>
</dbReference>
<dbReference type="InterPro" id="IPR027417">
    <property type="entry name" value="P-loop_NTPase"/>
</dbReference>
<dbReference type="InterPro" id="IPR017871">
    <property type="entry name" value="ABC_transporter-like_CS"/>
</dbReference>
<evidence type="ECO:0000256" key="4">
    <source>
        <dbReference type="ARBA" id="ARBA00022692"/>
    </source>
</evidence>
<dbReference type="InterPro" id="IPR036640">
    <property type="entry name" value="ABC1_TM_sf"/>
</dbReference>
<evidence type="ECO:0000256" key="5">
    <source>
        <dbReference type="ARBA" id="ARBA00022741"/>
    </source>
</evidence>
<comment type="subcellular location">
    <subcellularLocation>
        <location evidence="1">Cell membrane</location>
        <topology evidence="1">Multi-pass membrane protein</topology>
    </subcellularLocation>
</comment>
<dbReference type="Proteomes" id="UP000315017">
    <property type="component" value="Chromosome"/>
</dbReference>
<feature type="domain" description="ABC transporter" evidence="10">
    <location>
        <begin position="445"/>
        <end position="680"/>
    </location>
</feature>
<reference evidence="12 13" key="1">
    <citation type="submission" date="2019-02" db="EMBL/GenBank/DDBJ databases">
        <title>Deep-cultivation of Planctomycetes and their phenomic and genomic characterization uncovers novel biology.</title>
        <authorList>
            <person name="Wiegand S."/>
            <person name="Jogler M."/>
            <person name="Boedeker C."/>
            <person name="Pinto D."/>
            <person name="Vollmers J."/>
            <person name="Rivas-Marin E."/>
            <person name="Kohn T."/>
            <person name="Peeters S.H."/>
            <person name="Heuer A."/>
            <person name="Rast P."/>
            <person name="Oberbeckmann S."/>
            <person name="Bunk B."/>
            <person name="Jeske O."/>
            <person name="Meyerdierks A."/>
            <person name="Storesund J.E."/>
            <person name="Kallscheuer N."/>
            <person name="Luecker S."/>
            <person name="Lage O.M."/>
            <person name="Pohl T."/>
            <person name="Merkel B.J."/>
            <person name="Hornburger P."/>
            <person name="Mueller R.-W."/>
            <person name="Bruemmer F."/>
            <person name="Labrenz M."/>
            <person name="Spormann A.M."/>
            <person name="Op den Camp H."/>
            <person name="Overmann J."/>
            <person name="Amann R."/>
            <person name="Jetten M.S.M."/>
            <person name="Mascher T."/>
            <person name="Medema M.H."/>
            <person name="Devos D.P."/>
            <person name="Kaster A.-K."/>
            <person name="Ovreas L."/>
            <person name="Rohde M."/>
            <person name="Galperin M.Y."/>
            <person name="Jogler C."/>
        </authorList>
    </citation>
    <scope>NUCLEOTIDE SEQUENCE [LARGE SCALE GENOMIC DNA]</scope>
    <source>
        <strain evidence="12 13">ETA_A8</strain>
    </source>
</reference>